<dbReference type="Proteomes" id="UP001162834">
    <property type="component" value="Chromosome"/>
</dbReference>
<dbReference type="EMBL" id="CP087164">
    <property type="protein sequence ID" value="UGS35220.1"/>
    <property type="molecule type" value="Genomic_DNA"/>
</dbReference>
<dbReference type="KEGG" id="sbae:DSM104329_01605"/>
<keyword evidence="2" id="KW-0560">Oxidoreductase</keyword>
<keyword evidence="3" id="KW-1185">Reference proteome</keyword>
<dbReference type="Gene3D" id="3.90.180.10">
    <property type="entry name" value="Medium-chain alcohol dehydrogenases, catalytic domain"/>
    <property type="match status" value="1"/>
</dbReference>
<evidence type="ECO:0000313" key="2">
    <source>
        <dbReference type="EMBL" id="UGS35220.1"/>
    </source>
</evidence>
<evidence type="ECO:0000313" key="3">
    <source>
        <dbReference type="Proteomes" id="UP001162834"/>
    </source>
</evidence>
<dbReference type="Pfam" id="PF08240">
    <property type="entry name" value="ADH_N"/>
    <property type="match status" value="1"/>
</dbReference>
<dbReference type="InterPro" id="IPR020843">
    <property type="entry name" value="ER"/>
</dbReference>
<dbReference type="GO" id="GO:0043880">
    <property type="term" value="F:crotonyl-CoA reductase activity"/>
    <property type="evidence" value="ECO:0007669"/>
    <property type="project" value="UniProtKB-EC"/>
</dbReference>
<gene>
    <name evidence="2" type="primary">ccrA2</name>
    <name evidence="2" type="ORF">DSM104329_01605</name>
</gene>
<reference evidence="2" key="1">
    <citation type="journal article" date="2022" name="Int. J. Syst. Evol. Microbiol.">
        <title>Pseudomonas aegrilactucae sp. nov. and Pseudomonas morbosilactucae sp. nov., pathogens causing bacterial rot of lettuce in Japan.</title>
        <authorList>
            <person name="Sawada H."/>
            <person name="Fujikawa T."/>
            <person name="Satou M."/>
        </authorList>
    </citation>
    <scope>NUCLEOTIDE SEQUENCE</scope>
    <source>
        <strain evidence="2">0166_1</strain>
    </source>
</reference>
<dbReference type="RefSeq" id="WP_259314889.1">
    <property type="nucleotide sequence ID" value="NZ_CP087164.1"/>
</dbReference>
<dbReference type="InterPro" id="IPR052711">
    <property type="entry name" value="Zinc_ADH-like"/>
</dbReference>
<dbReference type="PANTHER" id="PTHR45033">
    <property type="match status" value="1"/>
</dbReference>
<proteinExistence type="predicted"/>
<protein>
    <submittedName>
        <fullName evidence="2">Crotonyl-CoA reductase</fullName>
        <ecNumber evidence="2">1.3.1.86</ecNumber>
    </submittedName>
</protein>
<feature type="domain" description="Enoyl reductase (ER)" evidence="1">
    <location>
        <begin position="13"/>
        <end position="319"/>
    </location>
</feature>
<dbReference type="InterPro" id="IPR013154">
    <property type="entry name" value="ADH-like_N"/>
</dbReference>
<dbReference type="AlphaFoldDB" id="A0A9E7BZD2"/>
<dbReference type="SUPFAM" id="SSF50129">
    <property type="entry name" value="GroES-like"/>
    <property type="match status" value="1"/>
</dbReference>
<evidence type="ECO:0000259" key="1">
    <source>
        <dbReference type="SMART" id="SM00829"/>
    </source>
</evidence>
<dbReference type="SUPFAM" id="SSF51735">
    <property type="entry name" value="NAD(P)-binding Rossmann-fold domains"/>
    <property type="match status" value="1"/>
</dbReference>
<dbReference type="Pfam" id="PF00107">
    <property type="entry name" value="ADH_zinc_N"/>
    <property type="match status" value="1"/>
</dbReference>
<dbReference type="InterPro" id="IPR011032">
    <property type="entry name" value="GroES-like_sf"/>
</dbReference>
<dbReference type="Gene3D" id="3.40.50.720">
    <property type="entry name" value="NAD(P)-binding Rossmann-like Domain"/>
    <property type="match status" value="1"/>
</dbReference>
<dbReference type="EC" id="1.3.1.86" evidence="2"/>
<accession>A0A9E7BZD2</accession>
<dbReference type="PANTHER" id="PTHR45033:SF3">
    <property type="entry name" value="DEHYDROGENASE, PUTATIVE (AFU_ORTHOLOGUE AFUA_2G13270)-RELATED"/>
    <property type="match status" value="1"/>
</dbReference>
<dbReference type="InterPro" id="IPR013149">
    <property type="entry name" value="ADH-like_C"/>
</dbReference>
<dbReference type="SMART" id="SM00829">
    <property type="entry name" value="PKS_ER"/>
    <property type="match status" value="1"/>
</dbReference>
<name>A0A9E7BZD2_9ACTN</name>
<organism evidence="2 3">
    <name type="scientific">Capillimicrobium parvum</name>
    <dbReference type="NCBI Taxonomy" id="2884022"/>
    <lineage>
        <taxon>Bacteria</taxon>
        <taxon>Bacillati</taxon>
        <taxon>Actinomycetota</taxon>
        <taxon>Thermoleophilia</taxon>
        <taxon>Solirubrobacterales</taxon>
        <taxon>Capillimicrobiaceae</taxon>
        <taxon>Capillimicrobium</taxon>
    </lineage>
</organism>
<sequence>MIAAYAQSISDDDPLSGLVVGERPDPEPPAGWTTVQVRAAALNHHDLWSLRGQGLRADQVPMILGTDAAGVDEDGNAVIVHSVISRDDWRGDETLDPKRSLLSEVHQGAMAERVMVPRRNLVPKPDALSFEEAACLPTAWLTAYRMLFVKAQAQPGQTVLVQGATGGVATAAVALGRQAGLRMWVTSRDEEKRTRAVELGADAAFETGARLPDRVDVVLETVGEATWSHSLRSLRPGGTLVVAGATSGFGPSAELPRLFFLQLNVLGSTMGTRDELVQLVRLLEVSGLRPVVDRVLPLADAREGFAAMAAGDLVGKVVFTP</sequence>
<dbReference type="InterPro" id="IPR036291">
    <property type="entry name" value="NAD(P)-bd_dom_sf"/>
</dbReference>